<proteinExistence type="inferred from homology"/>
<evidence type="ECO:0000256" key="13">
    <source>
        <dbReference type="ARBA" id="ARBA00023075"/>
    </source>
</evidence>
<evidence type="ECO:0000256" key="10">
    <source>
        <dbReference type="ARBA" id="ARBA00023027"/>
    </source>
</evidence>
<dbReference type="PROSITE" id="PS50903">
    <property type="entry name" value="RUBREDOXIN_LIKE"/>
    <property type="match status" value="1"/>
</dbReference>
<keyword evidence="1 16" id="KW-0813">Transport</keyword>
<dbReference type="Pfam" id="PF21349">
    <property type="entry name" value="RUBY_RBDX"/>
    <property type="match status" value="1"/>
</dbReference>
<dbReference type="Pfam" id="PF04205">
    <property type="entry name" value="FMN_bind"/>
    <property type="match status" value="1"/>
</dbReference>
<keyword evidence="13 16" id="KW-0830">Ubiquinone</keyword>
<reference evidence="18" key="1">
    <citation type="journal article" date="2021" name="PeerJ">
        <title>Extensive microbial diversity within the chicken gut microbiome revealed by metagenomics and culture.</title>
        <authorList>
            <person name="Gilroy R."/>
            <person name="Ravi A."/>
            <person name="Getino M."/>
            <person name="Pursley I."/>
            <person name="Horton D.L."/>
            <person name="Alikhan N.F."/>
            <person name="Baker D."/>
            <person name="Gharbi K."/>
            <person name="Hall N."/>
            <person name="Watson M."/>
            <person name="Adriaenssens E.M."/>
            <person name="Foster-Nyarko E."/>
            <person name="Jarju S."/>
            <person name="Secka A."/>
            <person name="Antonio M."/>
            <person name="Oren A."/>
            <person name="Chaudhuri R.R."/>
            <person name="La Ragione R."/>
            <person name="Hildebrand F."/>
            <person name="Pallen M.J."/>
        </authorList>
    </citation>
    <scope>NUCLEOTIDE SEQUENCE</scope>
    <source>
        <strain evidence="18">5134</strain>
    </source>
</reference>
<dbReference type="GO" id="GO:0005506">
    <property type="term" value="F:iron ion binding"/>
    <property type="evidence" value="ECO:0007669"/>
    <property type="project" value="InterPro"/>
</dbReference>
<dbReference type="GO" id="GO:0006814">
    <property type="term" value="P:sodium ion transport"/>
    <property type="evidence" value="ECO:0007669"/>
    <property type="project" value="UniProtKB-UniRule"/>
</dbReference>
<comment type="catalytic activity">
    <reaction evidence="16">
        <text>a ubiquinone + n Na(+)(in) + NADH + H(+) = a ubiquinol + n Na(+)(out) + NAD(+)</text>
        <dbReference type="Rhea" id="RHEA:47748"/>
        <dbReference type="Rhea" id="RHEA-COMP:9565"/>
        <dbReference type="Rhea" id="RHEA-COMP:9566"/>
        <dbReference type="ChEBI" id="CHEBI:15378"/>
        <dbReference type="ChEBI" id="CHEBI:16389"/>
        <dbReference type="ChEBI" id="CHEBI:17976"/>
        <dbReference type="ChEBI" id="CHEBI:29101"/>
        <dbReference type="ChEBI" id="CHEBI:57540"/>
        <dbReference type="ChEBI" id="CHEBI:57945"/>
        <dbReference type="EC" id="7.2.1.1"/>
    </reaction>
</comment>
<keyword evidence="12 16" id="KW-0406">Ion transport</keyword>
<dbReference type="PANTHER" id="PTHR37838:SF1">
    <property type="entry name" value="NA(+)-TRANSLOCATING NADH-QUINONE REDUCTASE SUBUNIT C"/>
    <property type="match status" value="1"/>
</dbReference>
<evidence type="ECO:0000256" key="14">
    <source>
        <dbReference type="ARBA" id="ARBA00023136"/>
    </source>
</evidence>
<dbReference type="GO" id="GO:0016655">
    <property type="term" value="F:oxidoreductase activity, acting on NAD(P)H, quinone or similar compound as acceptor"/>
    <property type="evidence" value="ECO:0007669"/>
    <property type="project" value="UniProtKB-UniRule"/>
</dbReference>
<dbReference type="GO" id="GO:0010181">
    <property type="term" value="F:FMN binding"/>
    <property type="evidence" value="ECO:0007669"/>
    <property type="project" value="UniProtKB-UniRule"/>
</dbReference>
<accession>A0A9D2CC41</accession>
<evidence type="ECO:0000256" key="6">
    <source>
        <dbReference type="ARBA" id="ARBA00022643"/>
    </source>
</evidence>
<dbReference type="PANTHER" id="PTHR37838">
    <property type="entry name" value="NA(+)-TRANSLOCATING NADH-QUINONE REDUCTASE SUBUNIT C"/>
    <property type="match status" value="1"/>
</dbReference>
<name>A0A9D2CC41_9BACT</name>
<evidence type="ECO:0000256" key="15">
    <source>
        <dbReference type="ARBA" id="ARBA00023201"/>
    </source>
</evidence>
<comment type="subcellular location">
    <subcellularLocation>
        <location evidence="16">Cell membrane</location>
        <topology evidence="16">Single-pass membrane protein</topology>
    </subcellularLocation>
</comment>
<evidence type="ECO:0000256" key="12">
    <source>
        <dbReference type="ARBA" id="ARBA00023065"/>
    </source>
</evidence>
<dbReference type="SMART" id="SM00900">
    <property type="entry name" value="FMN_bind"/>
    <property type="match status" value="1"/>
</dbReference>
<reference evidence="18" key="2">
    <citation type="submission" date="2021-04" db="EMBL/GenBank/DDBJ databases">
        <authorList>
            <person name="Gilroy R."/>
        </authorList>
    </citation>
    <scope>NUCLEOTIDE SEQUENCE</scope>
    <source>
        <strain evidence="18">5134</strain>
    </source>
</reference>
<dbReference type="AlphaFoldDB" id="A0A9D2CC41"/>
<dbReference type="InterPro" id="IPR010204">
    <property type="entry name" value="NqrC"/>
</dbReference>
<dbReference type="SUPFAM" id="SSF57802">
    <property type="entry name" value="Rubredoxin-like"/>
    <property type="match status" value="1"/>
</dbReference>
<dbReference type="HAMAP" id="MF_00427">
    <property type="entry name" value="NqrC"/>
    <property type="match status" value="1"/>
</dbReference>
<evidence type="ECO:0000256" key="16">
    <source>
        <dbReference type="HAMAP-Rule" id="MF_00427"/>
    </source>
</evidence>
<comment type="similarity">
    <text evidence="16">Belongs to the NqrC family.</text>
</comment>
<evidence type="ECO:0000256" key="1">
    <source>
        <dbReference type="ARBA" id="ARBA00022448"/>
    </source>
</evidence>
<keyword evidence="15 16" id="KW-0739">Sodium transport</keyword>
<comment type="caution">
    <text evidence="16">Lacks conserved residue(s) required for the propagation of feature annotation.</text>
</comment>
<keyword evidence="5 16" id="KW-0285">Flavoprotein</keyword>
<keyword evidence="11 16" id="KW-0915">Sodium</keyword>
<evidence type="ECO:0000256" key="5">
    <source>
        <dbReference type="ARBA" id="ARBA00022630"/>
    </source>
</evidence>
<keyword evidence="2 16" id="KW-1003">Cell membrane</keyword>
<dbReference type="InterPro" id="IPR024934">
    <property type="entry name" value="Rubredoxin-like_dom"/>
</dbReference>
<organism evidence="18 19">
    <name type="scientific">Candidatus Alistipes intestinigallinarum</name>
    <dbReference type="NCBI Taxonomy" id="2838440"/>
    <lineage>
        <taxon>Bacteria</taxon>
        <taxon>Pseudomonadati</taxon>
        <taxon>Bacteroidota</taxon>
        <taxon>Bacteroidia</taxon>
        <taxon>Bacteroidales</taxon>
        <taxon>Rikenellaceae</taxon>
        <taxon>Alistipes</taxon>
    </lineage>
</organism>
<evidence type="ECO:0000256" key="8">
    <source>
        <dbReference type="ARBA" id="ARBA00022967"/>
    </source>
</evidence>
<keyword evidence="9 16" id="KW-1133">Transmembrane helix</keyword>
<evidence type="ECO:0000313" key="19">
    <source>
        <dbReference type="Proteomes" id="UP000886844"/>
    </source>
</evidence>
<comment type="function">
    <text evidence="16">NQR complex catalyzes the reduction of ubiquinone-1 to ubiquinol by two successive reactions, coupled with the transport of Na(+) ions from the cytoplasm to the periplasm. NqrA to NqrE are probably involved in the second step, the conversion of ubisemiquinone to ubiquinol.</text>
</comment>
<comment type="cofactor">
    <cofactor evidence="16">
        <name>FMN</name>
        <dbReference type="ChEBI" id="CHEBI:58210"/>
    </cofactor>
</comment>
<dbReference type="InterPro" id="IPR048574">
    <property type="entry name" value="RUBY_RBDX"/>
</dbReference>
<evidence type="ECO:0000313" key="18">
    <source>
        <dbReference type="EMBL" id="HIY68569.1"/>
    </source>
</evidence>
<evidence type="ECO:0000256" key="7">
    <source>
        <dbReference type="ARBA" id="ARBA00022692"/>
    </source>
</evidence>
<dbReference type="EC" id="7.2.1.1" evidence="16"/>
<feature type="modified residue" description="FMN phosphoryl threonine" evidence="16">
    <location>
        <position position="246"/>
    </location>
</feature>
<keyword evidence="14 16" id="KW-0472">Membrane</keyword>
<keyword evidence="3" id="KW-0997">Cell inner membrane</keyword>
<comment type="subunit">
    <text evidence="16">Composed of six subunits; NqrA, NqrB, NqrC, NqrD, NqrE and NqrF.</text>
</comment>
<dbReference type="GO" id="GO:0005886">
    <property type="term" value="C:plasma membrane"/>
    <property type="evidence" value="ECO:0007669"/>
    <property type="project" value="UniProtKB-SubCell"/>
</dbReference>
<dbReference type="InterPro" id="IPR007329">
    <property type="entry name" value="FMN-bd"/>
</dbReference>
<evidence type="ECO:0000256" key="11">
    <source>
        <dbReference type="ARBA" id="ARBA00023053"/>
    </source>
</evidence>
<evidence type="ECO:0000256" key="9">
    <source>
        <dbReference type="ARBA" id="ARBA00022989"/>
    </source>
</evidence>
<evidence type="ECO:0000256" key="3">
    <source>
        <dbReference type="ARBA" id="ARBA00022519"/>
    </source>
</evidence>
<keyword evidence="6 16" id="KW-0288">FMN</keyword>
<feature type="domain" description="Rubredoxin-like" evidence="17">
    <location>
        <begin position="3"/>
        <end position="37"/>
    </location>
</feature>
<keyword evidence="7 16" id="KW-0812">Transmembrane</keyword>
<evidence type="ECO:0000259" key="17">
    <source>
        <dbReference type="PROSITE" id="PS50903"/>
    </source>
</evidence>
<keyword evidence="10 16" id="KW-0520">NAD</keyword>
<comment type="caution">
    <text evidence="18">The sequence shown here is derived from an EMBL/GenBank/DDBJ whole genome shotgun (WGS) entry which is preliminary data.</text>
</comment>
<dbReference type="Gene3D" id="2.20.28.10">
    <property type="match status" value="1"/>
</dbReference>
<gene>
    <name evidence="16" type="primary">nqrC</name>
    <name evidence="18" type="ORF">H9828_04045</name>
</gene>
<dbReference type="Proteomes" id="UP000886844">
    <property type="component" value="Unassembled WGS sequence"/>
</dbReference>
<keyword evidence="8 16" id="KW-1278">Translocase</keyword>
<sequence>MATKKFKCNVCGYIHEGDAAPAKCPVCGAPASEFTELKESADPASETPKKKGLFGDTNSNAYIVLYSTVMVVIVAVLLAVAALALKPRQDANDLNEKKRNILSSLSAEGESYDQFIDAYVVDKEGNRIDGNVFALLNDLPTAFAEGKYPIFEAKDGRVVIPVTGMGLWGPVWGYVALEKDMNTVSGIIMAHKGETPGLGAEIATAKYQSKFVGKTIFEGDQFVSVTLRKGGAKDPAHEVDAITGGTKTSDGVTAMLYNSLSNYLPLLEAKRAAAAGAEAAAGEVSNEENAVSHE</sequence>
<protein>
    <recommendedName>
        <fullName evidence="16">Na(+)-translocating NADH-quinone reductase subunit C</fullName>
        <shortName evidence="16">Na(+)-NQR subunit C</shortName>
        <shortName evidence="16">Na(+)-translocating NQR subunit C</shortName>
        <ecNumber evidence="16">7.2.1.1</ecNumber>
    </recommendedName>
    <alternativeName>
        <fullName evidence="16">NQR complex subunit C</fullName>
    </alternativeName>
    <alternativeName>
        <fullName evidence="16">NQR-1 subunit C</fullName>
    </alternativeName>
</protein>
<evidence type="ECO:0000256" key="2">
    <source>
        <dbReference type="ARBA" id="ARBA00022475"/>
    </source>
</evidence>
<dbReference type="CDD" id="cd00729">
    <property type="entry name" value="rubredoxin_SM"/>
    <property type="match status" value="1"/>
</dbReference>
<keyword evidence="4 16" id="KW-0597">Phosphoprotein</keyword>
<evidence type="ECO:0000256" key="4">
    <source>
        <dbReference type="ARBA" id="ARBA00022553"/>
    </source>
</evidence>
<dbReference type="EMBL" id="DXDA01000034">
    <property type="protein sequence ID" value="HIY68569.1"/>
    <property type="molecule type" value="Genomic_DNA"/>
</dbReference>
<feature type="transmembrane region" description="Helical" evidence="16">
    <location>
        <begin position="63"/>
        <end position="85"/>
    </location>
</feature>